<dbReference type="Proteomes" id="UP000266723">
    <property type="component" value="Unassembled WGS sequence"/>
</dbReference>
<sequence length="97" mass="10561">MILSIKTLYFPNNIDALEKKTPLLFRVDAARETPLSSGDRASRTGGVTSSPIPHFSFAFVLSISPESRFLSLCAVVVTPETRLATDGDDFGLLMEGR</sequence>
<accession>A0ABQ7AT22</accession>
<reference evidence="1 2" key="1">
    <citation type="journal article" date="2020" name="BMC Genomics">
        <title>Intraspecific diversification of the crop wild relative Brassica cretica Lam. using demographic model selection.</title>
        <authorList>
            <person name="Kioukis A."/>
            <person name="Michalopoulou V.A."/>
            <person name="Briers L."/>
            <person name="Pirintsos S."/>
            <person name="Studholme D.J."/>
            <person name="Pavlidis P."/>
            <person name="Sarris P.F."/>
        </authorList>
    </citation>
    <scope>NUCLEOTIDE SEQUENCE [LARGE SCALE GENOMIC DNA]</scope>
    <source>
        <strain evidence="2">cv. PFS-1207/04</strain>
    </source>
</reference>
<proteinExistence type="predicted"/>
<keyword evidence="2" id="KW-1185">Reference proteome</keyword>
<evidence type="ECO:0000313" key="1">
    <source>
        <dbReference type="EMBL" id="KAF3517267.1"/>
    </source>
</evidence>
<comment type="caution">
    <text evidence="1">The sequence shown here is derived from an EMBL/GenBank/DDBJ whole genome shotgun (WGS) entry which is preliminary data.</text>
</comment>
<organism evidence="1 2">
    <name type="scientific">Brassica cretica</name>
    <name type="common">Mustard</name>
    <dbReference type="NCBI Taxonomy" id="69181"/>
    <lineage>
        <taxon>Eukaryota</taxon>
        <taxon>Viridiplantae</taxon>
        <taxon>Streptophyta</taxon>
        <taxon>Embryophyta</taxon>
        <taxon>Tracheophyta</taxon>
        <taxon>Spermatophyta</taxon>
        <taxon>Magnoliopsida</taxon>
        <taxon>eudicotyledons</taxon>
        <taxon>Gunneridae</taxon>
        <taxon>Pentapetalae</taxon>
        <taxon>rosids</taxon>
        <taxon>malvids</taxon>
        <taxon>Brassicales</taxon>
        <taxon>Brassicaceae</taxon>
        <taxon>Brassiceae</taxon>
        <taxon>Brassica</taxon>
    </lineage>
</organism>
<name>A0ABQ7AT22_BRACR</name>
<dbReference type="EMBL" id="QGKV02001556">
    <property type="protein sequence ID" value="KAF3517267.1"/>
    <property type="molecule type" value="Genomic_DNA"/>
</dbReference>
<gene>
    <name evidence="1" type="ORF">DY000_02058765</name>
</gene>
<protein>
    <submittedName>
        <fullName evidence="1">Uncharacterized protein</fullName>
    </submittedName>
</protein>
<evidence type="ECO:0000313" key="2">
    <source>
        <dbReference type="Proteomes" id="UP000266723"/>
    </source>
</evidence>